<dbReference type="Gene3D" id="2.40.420.20">
    <property type="match status" value="1"/>
</dbReference>
<evidence type="ECO:0000256" key="2">
    <source>
        <dbReference type="SAM" id="Coils"/>
    </source>
</evidence>
<reference evidence="5 6" key="1">
    <citation type="submission" date="2021-07" db="EMBL/GenBank/DDBJ databases">
        <authorList>
            <person name="So Y."/>
        </authorList>
    </citation>
    <scope>NUCLEOTIDE SEQUENCE [LARGE SCALE GENOMIC DNA]</scope>
    <source>
        <strain evidence="5 6">Y3S6</strain>
    </source>
</reference>
<feature type="domain" description="CzcB-like barrel-sandwich hybrid" evidence="4">
    <location>
        <begin position="75"/>
        <end position="206"/>
    </location>
</feature>
<dbReference type="Pfam" id="PF25967">
    <property type="entry name" value="RND-MFP_C"/>
    <property type="match status" value="1"/>
</dbReference>
<dbReference type="Gene3D" id="2.40.30.170">
    <property type="match status" value="1"/>
</dbReference>
<dbReference type="Proteomes" id="UP000769617">
    <property type="component" value="Unassembled WGS sequence"/>
</dbReference>
<gene>
    <name evidence="5" type="ORF">KPL81_14415</name>
</gene>
<dbReference type="EMBL" id="JAHYCA010000005">
    <property type="protein sequence ID" value="MBW6392344.1"/>
    <property type="molecule type" value="Genomic_DNA"/>
</dbReference>
<feature type="domain" description="Multidrug resistance protein MdtA-like C-terminal permuted SH3" evidence="3">
    <location>
        <begin position="287"/>
        <end position="347"/>
    </location>
</feature>
<evidence type="ECO:0000256" key="1">
    <source>
        <dbReference type="ARBA" id="ARBA00009477"/>
    </source>
</evidence>
<evidence type="ECO:0000259" key="4">
    <source>
        <dbReference type="Pfam" id="PF25973"/>
    </source>
</evidence>
<evidence type="ECO:0000313" key="6">
    <source>
        <dbReference type="Proteomes" id="UP000769617"/>
    </source>
</evidence>
<dbReference type="InterPro" id="IPR058647">
    <property type="entry name" value="BSH_CzcB-like"/>
</dbReference>
<keyword evidence="2" id="KW-0175">Coiled coil</keyword>
<dbReference type="NCBIfam" id="TIGR01730">
    <property type="entry name" value="RND_mfp"/>
    <property type="match status" value="1"/>
</dbReference>
<dbReference type="RefSeq" id="WP_219792779.1">
    <property type="nucleotide sequence ID" value="NZ_JAHYCA010000005.1"/>
</dbReference>
<name>A0ABS6ZTY5_9GAMM</name>
<keyword evidence="6" id="KW-1185">Reference proteome</keyword>
<dbReference type="Pfam" id="PF25973">
    <property type="entry name" value="BSH_CzcB"/>
    <property type="match status" value="1"/>
</dbReference>
<dbReference type="PANTHER" id="PTHR30469:SF15">
    <property type="entry name" value="HLYD FAMILY OF SECRETION PROTEINS"/>
    <property type="match status" value="1"/>
</dbReference>
<sequence>MTVQRGGGRLVALMALIAALQTGCDATPAQVVRDEVPLLGVRVEAVRLSQDAVSYRFPGTVRASERAEPAFLHGGVLQERLVVRGQRVERGEPLATLHNPALAPALAAAEARVRELDARLSRLGRDVERARALRERNLSAEEELDRLRAEREATAQAREQAVAQRDEARAQLDELTLRAPFAAEVTDLEVEPGDFVAAGQPVLKLAGLGGREVEIRMPGHLAARLEVGQEATLTSLSTAQRLAGRVAHVGRAGEAMAPVIVAIDSESAPALGAPLRVQLALAAPPVLQVPLAAVVDPGGHAPHVLMLSDDDTVRQVAVTTGRLVDGWVSVTASSLASGERVVTAGQGRLEQGDRVRVLP</sequence>
<proteinExistence type="inferred from homology"/>
<evidence type="ECO:0000313" key="5">
    <source>
        <dbReference type="EMBL" id="MBW6392344.1"/>
    </source>
</evidence>
<dbReference type="Gene3D" id="1.10.287.470">
    <property type="entry name" value="Helix hairpin bin"/>
    <property type="match status" value="1"/>
</dbReference>
<dbReference type="InterPro" id="IPR006143">
    <property type="entry name" value="RND_pump_MFP"/>
</dbReference>
<organism evidence="5 6">
    <name type="scientific">Billgrantia antri</name>
    <dbReference type="NCBI Taxonomy" id="2846777"/>
    <lineage>
        <taxon>Bacteria</taxon>
        <taxon>Pseudomonadati</taxon>
        <taxon>Pseudomonadota</taxon>
        <taxon>Gammaproteobacteria</taxon>
        <taxon>Oceanospirillales</taxon>
        <taxon>Halomonadaceae</taxon>
        <taxon>Billgrantia</taxon>
    </lineage>
</organism>
<accession>A0ABS6ZTY5</accession>
<comment type="similarity">
    <text evidence="1">Belongs to the membrane fusion protein (MFP) (TC 8.A.1) family.</text>
</comment>
<feature type="coiled-coil region" evidence="2">
    <location>
        <begin position="106"/>
        <end position="178"/>
    </location>
</feature>
<comment type="caution">
    <text evidence="5">The sequence shown here is derived from an EMBL/GenBank/DDBJ whole genome shotgun (WGS) entry which is preliminary data.</text>
</comment>
<protein>
    <submittedName>
        <fullName evidence="5">Efflux RND transporter periplasmic adaptor subunit</fullName>
    </submittedName>
</protein>
<evidence type="ECO:0000259" key="3">
    <source>
        <dbReference type="Pfam" id="PF25967"/>
    </source>
</evidence>
<dbReference type="InterPro" id="IPR058627">
    <property type="entry name" value="MdtA-like_C"/>
</dbReference>
<dbReference type="PANTHER" id="PTHR30469">
    <property type="entry name" value="MULTIDRUG RESISTANCE PROTEIN MDTA"/>
    <property type="match status" value="1"/>
</dbReference>
<dbReference type="SUPFAM" id="SSF111369">
    <property type="entry name" value="HlyD-like secretion proteins"/>
    <property type="match status" value="1"/>
</dbReference>
<dbReference type="Gene3D" id="2.40.50.100">
    <property type="match status" value="1"/>
</dbReference>